<name>X6MEG6_RETFI</name>
<keyword evidence="1" id="KW-0472">Membrane</keyword>
<evidence type="ECO:0000256" key="1">
    <source>
        <dbReference type="SAM" id="Phobius"/>
    </source>
</evidence>
<proteinExistence type="predicted"/>
<feature type="transmembrane region" description="Helical" evidence="1">
    <location>
        <begin position="198"/>
        <end position="216"/>
    </location>
</feature>
<evidence type="ECO:0000313" key="2">
    <source>
        <dbReference type="EMBL" id="ETO12304.1"/>
    </source>
</evidence>
<feature type="transmembrane region" description="Helical" evidence="1">
    <location>
        <begin position="108"/>
        <end position="132"/>
    </location>
</feature>
<sequence length="503" mass="57421">MEYLGPLQLWTATWIILACYVAAETKITPEMPNMLELRPFVLYFGKEESLRTTAYVFLRGFSKSTLEIHRLDATWDRLLISTCVAIIYALIPGITRSLSDRRFWPSDLLHFVIAVSAFVTNLLLVFVLTLVLQMQLMSGLQNYVEWMDDVTSLLDPEFAVQRQLPYLSLFRQSNALSWVEMRSYLYAKGLTIASRQEIFVGALVCIDMAMACYLFYRLISGKSQNSSQLNQSETYNGILFLFFVIIYSLLRMLRITGMLERIQTKQTALLNNQKIKVYYRRVAWVEEKDTPEDETNDIVTDSDDVQRSKMNTISAINADNSNTGLSSSTSTLLASLDGPGYTDDSAENFAASEIQNARYLKKSEALINHIISTVTSHDVSPQVFNMPLQVFIALAVIAVFFAVLPSGIKVYVQKLKNCAYLFKLLAINKKSSPYINNNKNNHSSGVSFFFVNVIFSCKEKKRVKIITIRTEHIGKVLKCNYMKWIYKIKKCKNTLLINFHLQS</sequence>
<protein>
    <submittedName>
        <fullName evidence="2">Uncharacterized protein</fullName>
    </submittedName>
</protein>
<reference evidence="2 3" key="1">
    <citation type="journal article" date="2013" name="Curr. Biol.">
        <title>The Genome of the Foraminiferan Reticulomyxa filosa.</title>
        <authorList>
            <person name="Glockner G."/>
            <person name="Hulsmann N."/>
            <person name="Schleicher M."/>
            <person name="Noegel A.A."/>
            <person name="Eichinger L."/>
            <person name="Gallinger C."/>
            <person name="Pawlowski J."/>
            <person name="Sierra R."/>
            <person name="Euteneuer U."/>
            <person name="Pillet L."/>
            <person name="Moustafa A."/>
            <person name="Platzer M."/>
            <person name="Groth M."/>
            <person name="Szafranski K."/>
            <person name="Schliwa M."/>
        </authorList>
    </citation>
    <scope>NUCLEOTIDE SEQUENCE [LARGE SCALE GENOMIC DNA]</scope>
</reference>
<organism evidence="2 3">
    <name type="scientific">Reticulomyxa filosa</name>
    <dbReference type="NCBI Taxonomy" id="46433"/>
    <lineage>
        <taxon>Eukaryota</taxon>
        <taxon>Sar</taxon>
        <taxon>Rhizaria</taxon>
        <taxon>Retaria</taxon>
        <taxon>Foraminifera</taxon>
        <taxon>Monothalamids</taxon>
        <taxon>Reticulomyxidae</taxon>
        <taxon>Reticulomyxa</taxon>
    </lineage>
</organism>
<keyword evidence="3" id="KW-1185">Reference proteome</keyword>
<feature type="transmembrane region" description="Helical" evidence="1">
    <location>
        <begin position="236"/>
        <end position="253"/>
    </location>
</feature>
<dbReference type="EMBL" id="ASPP01021533">
    <property type="protein sequence ID" value="ETO12304.1"/>
    <property type="molecule type" value="Genomic_DNA"/>
</dbReference>
<dbReference type="AlphaFoldDB" id="X6MEG6"/>
<feature type="transmembrane region" description="Helical" evidence="1">
    <location>
        <begin position="390"/>
        <end position="412"/>
    </location>
</feature>
<keyword evidence="1" id="KW-0812">Transmembrane</keyword>
<feature type="transmembrane region" description="Helical" evidence="1">
    <location>
        <begin position="6"/>
        <end position="23"/>
    </location>
</feature>
<comment type="caution">
    <text evidence="2">The sequence shown here is derived from an EMBL/GenBank/DDBJ whole genome shotgun (WGS) entry which is preliminary data.</text>
</comment>
<evidence type="ECO:0000313" key="3">
    <source>
        <dbReference type="Proteomes" id="UP000023152"/>
    </source>
</evidence>
<feature type="transmembrane region" description="Helical" evidence="1">
    <location>
        <begin position="78"/>
        <end position="96"/>
    </location>
</feature>
<keyword evidence="1" id="KW-1133">Transmembrane helix</keyword>
<gene>
    <name evidence="2" type="ORF">RFI_25074</name>
</gene>
<accession>X6MEG6</accession>
<dbReference type="Proteomes" id="UP000023152">
    <property type="component" value="Unassembled WGS sequence"/>
</dbReference>